<keyword evidence="2" id="KW-0808">Transferase</keyword>
<dbReference type="SUPFAM" id="SSF49265">
    <property type="entry name" value="Fibronectin type III"/>
    <property type="match status" value="1"/>
</dbReference>
<accession>A0A8S3V762</accession>
<proteinExistence type="predicted"/>
<dbReference type="SMART" id="SM00060">
    <property type="entry name" value="FN3"/>
    <property type="match status" value="1"/>
</dbReference>
<dbReference type="GO" id="GO:0004674">
    <property type="term" value="F:protein serine/threonine kinase activity"/>
    <property type="evidence" value="ECO:0007669"/>
    <property type="project" value="UniProtKB-EC"/>
</dbReference>
<name>A0A8S3V762_MYTED</name>
<dbReference type="Pfam" id="PF00041">
    <property type="entry name" value="fn3"/>
    <property type="match status" value="1"/>
</dbReference>
<dbReference type="EMBL" id="CAJPWZ010003115">
    <property type="protein sequence ID" value="CAG2252312.1"/>
    <property type="molecule type" value="Genomic_DNA"/>
</dbReference>
<gene>
    <name evidence="2" type="ORF">MEDL_63899</name>
</gene>
<dbReference type="Proteomes" id="UP000683360">
    <property type="component" value="Unassembled WGS sequence"/>
</dbReference>
<feature type="domain" description="Fibronectin type-III" evidence="1">
    <location>
        <begin position="97"/>
        <end position="190"/>
    </location>
</feature>
<dbReference type="OrthoDB" id="6165865at2759"/>
<dbReference type="AlphaFoldDB" id="A0A8S3V762"/>
<dbReference type="Gene3D" id="2.60.40.10">
    <property type="entry name" value="Immunoglobulins"/>
    <property type="match status" value="1"/>
</dbReference>
<dbReference type="InterPro" id="IPR036116">
    <property type="entry name" value="FN3_sf"/>
</dbReference>
<organism evidence="2 3">
    <name type="scientific">Mytilus edulis</name>
    <name type="common">Blue mussel</name>
    <dbReference type="NCBI Taxonomy" id="6550"/>
    <lineage>
        <taxon>Eukaryota</taxon>
        <taxon>Metazoa</taxon>
        <taxon>Spiralia</taxon>
        <taxon>Lophotrochozoa</taxon>
        <taxon>Mollusca</taxon>
        <taxon>Bivalvia</taxon>
        <taxon>Autobranchia</taxon>
        <taxon>Pteriomorphia</taxon>
        <taxon>Mytilida</taxon>
        <taxon>Mytiloidea</taxon>
        <taxon>Mytilidae</taxon>
        <taxon>Mytilinae</taxon>
        <taxon>Mytilus</taxon>
    </lineage>
</organism>
<dbReference type="InterPro" id="IPR003961">
    <property type="entry name" value="FN3_dom"/>
</dbReference>
<evidence type="ECO:0000313" key="3">
    <source>
        <dbReference type="Proteomes" id="UP000683360"/>
    </source>
</evidence>
<keyword evidence="3" id="KW-1185">Reference proteome</keyword>
<dbReference type="InterPro" id="IPR013783">
    <property type="entry name" value="Ig-like_fold"/>
</dbReference>
<evidence type="ECO:0000313" key="2">
    <source>
        <dbReference type="EMBL" id="CAG2252312.1"/>
    </source>
</evidence>
<comment type="caution">
    <text evidence="2">The sequence shown here is derived from an EMBL/GenBank/DDBJ whole genome shotgun (WGS) entry which is preliminary data.</text>
</comment>
<dbReference type="CDD" id="cd00063">
    <property type="entry name" value="FN3"/>
    <property type="match status" value="1"/>
</dbReference>
<dbReference type="EC" id="2.7.11.1" evidence="2"/>
<sequence>MDDATVKVLSWIGLSSVVIYRHYFMKISDDKGTLTEFKGEDKDTLTERVTKDKGTLTEFIREDKGTTTELACKNEATLTEWKGNCCCVSTFMRPLFEPGQPSAVKITPKTVVLTWDAPNAGTQFVHHYEIHCKERQMSESDCFRSSGNSNEYIVHGLKENTEYEFTVQAIKVKGNKGPCSKAIKISTTSSSHASMEGIGYFWFSFILKKFG</sequence>
<protein>
    <submittedName>
        <fullName evidence="2">TTN</fullName>
        <ecNumber evidence="2">2.7.11.1</ecNumber>
    </submittedName>
</protein>
<dbReference type="PROSITE" id="PS50853">
    <property type="entry name" value="FN3"/>
    <property type="match status" value="1"/>
</dbReference>
<reference evidence="2" key="1">
    <citation type="submission" date="2021-03" db="EMBL/GenBank/DDBJ databases">
        <authorList>
            <person name="Bekaert M."/>
        </authorList>
    </citation>
    <scope>NUCLEOTIDE SEQUENCE</scope>
</reference>
<evidence type="ECO:0000259" key="1">
    <source>
        <dbReference type="PROSITE" id="PS50853"/>
    </source>
</evidence>